<comment type="caution">
    <text evidence="8">The sequence shown here is derived from an EMBL/GenBank/DDBJ whole genome shotgun (WGS) entry which is preliminary data.</text>
</comment>
<dbReference type="GO" id="GO:0003677">
    <property type="term" value="F:DNA binding"/>
    <property type="evidence" value="ECO:0007669"/>
    <property type="project" value="UniProtKB-KW"/>
</dbReference>
<evidence type="ECO:0000259" key="7">
    <source>
        <dbReference type="PROSITE" id="PS51736"/>
    </source>
</evidence>
<keyword evidence="4" id="KW-0233">DNA recombination</keyword>
<dbReference type="GO" id="GO:0000150">
    <property type="term" value="F:DNA strand exchange activity"/>
    <property type="evidence" value="ECO:0007669"/>
    <property type="project" value="InterPro"/>
</dbReference>
<evidence type="ECO:0000313" key="9">
    <source>
        <dbReference type="Proteomes" id="UP000284277"/>
    </source>
</evidence>
<reference evidence="8 9" key="1">
    <citation type="submission" date="2016-08" db="EMBL/GenBank/DDBJ databases">
        <title>A new outlook on sporulation: Clostridium algidixylanolyticum.</title>
        <authorList>
            <person name="Poppleton D.I."/>
            <person name="Gribaldo S."/>
        </authorList>
    </citation>
    <scope>NUCLEOTIDE SEQUENCE [LARGE SCALE GENOMIC DNA]</scope>
    <source>
        <strain evidence="8 9">SPL73</strain>
    </source>
</reference>
<dbReference type="PROSITE" id="PS00398">
    <property type="entry name" value="RECOMBINASES_2"/>
    <property type="match status" value="1"/>
</dbReference>
<name>A0A419TBT9_9FIRM</name>
<keyword evidence="9" id="KW-1185">Reference proteome</keyword>
<evidence type="ECO:0000256" key="5">
    <source>
        <dbReference type="PIRSR" id="PIRSR606118-50"/>
    </source>
</evidence>
<evidence type="ECO:0000256" key="3">
    <source>
        <dbReference type="ARBA" id="ARBA00023125"/>
    </source>
</evidence>
<sequence length="205" mass="23916">MNNFYGYVRVSTLDQNVERQLVELNKWGVLEKNIYCDKLSGKDFNRPQYQKLKRKLREGDVLVVKSIDRLGRNYEDIQVEWREIVKIKKADIVIIDMPILDTRTNKDLIGTLISDIVLQLLSYVAQSERESIKQRQAEGIAIAKAQGRHLGRFPSPLPENFYPVYEKWIRREYSLRTASNALGITISQFRTMIKKHKSNGNEDLT</sequence>
<dbReference type="PROSITE" id="PS00397">
    <property type="entry name" value="RECOMBINASES_1"/>
    <property type="match status" value="1"/>
</dbReference>
<comment type="similarity">
    <text evidence="1">Belongs to the site-specific recombinase resolvase family.</text>
</comment>
<dbReference type="SMART" id="SM00857">
    <property type="entry name" value="Resolvase"/>
    <property type="match status" value="1"/>
</dbReference>
<dbReference type="InterPro" id="IPR006118">
    <property type="entry name" value="Recombinase_CS"/>
</dbReference>
<keyword evidence="2" id="KW-0229">DNA integration</keyword>
<dbReference type="OrthoDB" id="9797501at2"/>
<organism evidence="8 9">
    <name type="scientific">Lacrimispora algidixylanolytica</name>
    <dbReference type="NCBI Taxonomy" id="94868"/>
    <lineage>
        <taxon>Bacteria</taxon>
        <taxon>Bacillati</taxon>
        <taxon>Bacillota</taxon>
        <taxon>Clostridia</taxon>
        <taxon>Lachnospirales</taxon>
        <taxon>Lachnospiraceae</taxon>
        <taxon>Lacrimispora</taxon>
    </lineage>
</organism>
<dbReference type="Gene3D" id="3.40.50.1390">
    <property type="entry name" value="Resolvase, N-terminal catalytic domain"/>
    <property type="match status" value="1"/>
</dbReference>
<evidence type="ECO:0000256" key="4">
    <source>
        <dbReference type="ARBA" id="ARBA00023172"/>
    </source>
</evidence>
<dbReference type="SUPFAM" id="SSF53041">
    <property type="entry name" value="Resolvase-like"/>
    <property type="match status" value="1"/>
</dbReference>
<dbReference type="Pfam" id="PF00239">
    <property type="entry name" value="Resolvase"/>
    <property type="match status" value="1"/>
</dbReference>
<feature type="active site" description="O-(5'-phospho-DNA)-serine intermediate" evidence="5 6">
    <location>
        <position position="11"/>
    </location>
</feature>
<evidence type="ECO:0000256" key="1">
    <source>
        <dbReference type="ARBA" id="ARBA00009913"/>
    </source>
</evidence>
<evidence type="ECO:0000256" key="2">
    <source>
        <dbReference type="ARBA" id="ARBA00022908"/>
    </source>
</evidence>
<dbReference type="InterPro" id="IPR050639">
    <property type="entry name" value="SSR_resolvase"/>
</dbReference>
<feature type="domain" description="Resolvase/invertase-type recombinase catalytic" evidence="7">
    <location>
        <begin position="3"/>
        <end position="147"/>
    </location>
</feature>
<dbReference type="InterPro" id="IPR036162">
    <property type="entry name" value="Resolvase-like_N_sf"/>
</dbReference>
<evidence type="ECO:0000256" key="6">
    <source>
        <dbReference type="PROSITE-ProRule" id="PRU10137"/>
    </source>
</evidence>
<dbReference type="GO" id="GO:0015074">
    <property type="term" value="P:DNA integration"/>
    <property type="evidence" value="ECO:0007669"/>
    <property type="project" value="UniProtKB-KW"/>
</dbReference>
<dbReference type="EMBL" id="MCIA01000001">
    <property type="protein sequence ID" value="RKD34912.1"/>
    <property type="molecule type" value="Genomic_DNA"/>
</dbReference>
<keyword evidence="3" id="KW-0238">DNA-binding</keyword>
<dbReference type="PANTHER" id="PTHR30461">
    <property type="entry name" value="DNA-INVERTASE FROM LAMBDOID PROPHAGE"/>
    <property type="match status" value="1"/>
</dbReference>
<protein>
    <submittedName>
        <fullName evidence="8">Resolvase</fullName>
    </submittedName>
</protein>
<gene>
    <name evidence="8" type="ORF">BET01_00715</name>
</gene>
<dbReference type="CDD" id="cd03768">
    <property type="entry name" value="SR_ResInv"/>
    <property type="match status" value="1"/>
</dbReference>
<dbReference type="PANTHER" id="PTHR30461:SF26">
    <property type="entry name" value="RESOLVASE HOMOLOG YNEB"/>
    <property type="match status" value="1"/>
</dbReference>
<dbReference type="InterPro" id="IPR006119">
    <property type="entry name" value="Resolv_N"/>
</dbReference>
<dbReference type="Proteomes" id="UP000284277">
    <property type="component" value="Unassembled WGS sequence"/>
</dbReference>
<dbReference type="RefSeq" id="WP_120194846.1">
    <property type="nucleotide sequence ID" value="NZ_MCIA01000001.1"/>
</dbReference>
<dbReference type="AlphaFoldDB" id="A0A419TBT9"/>
<dbReference type="PROSITE" id="PS51736">
    <property type="entry name" value="RECOMBINASES_3"/>
    <property type="match status" value="1"/>
</dbReference>
<evidence type="ECO:0000313" key="8">
    <source>
        <dbReference type="EMBL" id="RKD34912.1"/>
    </source>
</evidence>
<accession>A0A419TBT9</accession>
<proteinExistence type="inferred from homology"/>